<evidence type="ECO:0000313" key="2">
    <source>
        <dbReference type="Proteomes" id="UP001150904"/>
    </source>
</evidence>
<dbReference type="Proteomes" id="UP001150904">
    <property type="component" value="Unassembled WGS sequence"/>
</dbReference>
<dbReference type="GeneID" id="83178166"/>
<evidence type="ECO:0000313" key="1">
    <source>
        <dbReference type="EMBL" id="KAJ5212157.1"/>
    </source>
</evidence>
<sequence>MDAIKSGKLPFDGDTDKAAKAIYEMAAGEGVGAEREAELFLPLDRDMITRVCLIRDQYTHALEVLGDFSGNLYMERQD</sequence>
<keyword evidence="2" id="KW-1185">Reference proteome</keyword>
<dbReference type="AlphaFoldDB" id="A0A9W9N2V1"/>
<dbReference type="EMBL" id="JAPQKR010000008">
    <property type="protein sequence ID" value="KAJ5212157.1"/>
    <property type="molecule type" value="Genomic_DNA"/>
</dbReference>
<reference evidence="1" key="1">
    <citation type="submission" date="2022-12" db="EMBL/GenBank/DDBJ databases">
        <authorList>
            <person name="Petersen C."/>
        </authorList>
    </citation>
    <scope>NUCLEOTIDE SEQUENCE</scope>
    <source>
        <strain evidence="1">IBT 15544</strain>
    </source>
</reference>
<reference evidence="1" key="2">
    <citation type="journal article" date="2023" name="IMA Fungus">
        <title>Comparative genomic study of the Penicillium genus elucidates a diverse pangenome and 15 lateral gene transfer events.</title>
        <authorList>
            <person name="Petersen C."/>
            <person name="Sorensen T."/>
            <person name="Nielsen M.R."/>
            <person name="Sondergaard T.E."/>
            <person name="Sorensen J.L."/>
            <person name="Fitzpatrick D.A."/>
            <person name="Frisvad J.C."/>
            <person name="Nielsen K.L."/>
        </authorList>
    </citation>
    <scope>NUCLEOTIDE SEQUENCE</scope>
    <source>
        <strain evidence="1">IBT 15544</strain>
    </source>
</reference>
<organism evidence="1 2">
    <name type="scientific">Penicillium cinerascens</name>
    <dbReference type="NCBI Taxonomy" id="70096"/>
    <lineage>
        <taxon>Eukaryota</taxon>
        <taxon>Fungi</taxon>
        <taxon>Dikarya</taxon>
        <taxon>Ascomycota</taxon>
        <taxon>Pezizomycotina</taxon>
        <taxon>Eurotiomycetes</taxon>
        <taxon>Eurotiomycetidae</taxon>
        <taxon>Eurotiales</taxon>
        <taxon>Aspergillaceae</taxon>
        <taxon>Penicillium</taxon>
    </lineage>
</organism>
<accession>A0A9W9N2V1</accession>
<proteinExistence type="predicted"/>
<name>A0A9W9N2V1_9EURO</name>
<dbReference type="OrthoDB" id="1274115at2759"/>
<gene>
    <name evidence="1" type="ORF">N7498_003803</name>
</gene>
<protein>
    <submittedName>
        <fullName evidence="1">Short-chain dehydrogenase/reductase SDR</fullName>
    </submittedName>
</protein>
<comment type="caution">
    <text evidence="1">The sequence shown here is derived from an EMBL/GenBank/DDBJ whole genome shotgun (WGS) entry which is preliminary data.</text>
</comment>
<dbReference type="RefSeq" id="XP_058310327.1">
    <property type="nucleotide sequence ID" value="XM_058450865.1"/>
</dbReference>